<organism evidence="3 4">
    <name type="scientific">Escherichia coli</name>
    <dbReference type="NCBI Taxonomy" id="562"/>
    <lineage>
        <taxon>Bacteria</taxon>
        <taxon>Pseudomonadati</taxon>
        <taxon>Pseudomonadota</taxon>
        <taxon>Gammaproteobacteria</taxon>
        <taxon>Enterobacterales</taxon>
        <taxon>Enterobacteriaceae</taxon>
        <taxon>Escherichia</taxon>
    </lineage>
</organism>
<protein>
    <submittedName>
        <fullName evidence="3">AraC family transcriptional regulator</fullName>
    </submittedName>
</protein>
<feature type="region of interest" description="Disordered" evidence="1">
    <location>
        <begin position="1"/>
        <end position="20"/>
    </location>
</feature>
<dbReference type="InterPro" id="IPR050908">
    <property type="entry name" value="SmbC-like"/>
</dbReference>
<evidence type="ECO:0000256" key="1">
    <source>
        <dbReference type="SAM" id="MobiDB-lite"/>
    </source>
</evidence>
<dbReference type="PANTHER" id="PTHR40055:SF1">
    <property type="entry name" value="TRANSCRIPTIONAL REGULATOR YGIV-RELATED"/>
    <property type="match status" value="1"/>
</dbReference>
<dbReference type="SUPFAM" id="SSF55136">
    <property type="entry name" value="Probable bacterial effector-binding domain"/>
    <property type="match status" value="1"/>
</dbReference>
<name>A0A828P4K0_ECOLX</name>
<evidence type="ECO:0000313" key="3">
    <source>
        <dbReference type="EMBL" id="EFM8154773.1"/>
    </source>
</evidence>
<accession>A0A828P4K0</accession>
<sequence>MVAQVHVTDNRRRIDSSKPPLVKNSLAKMGVTIDSPVNQSQTFGVAWDDPATTAPEAFRFDICGSVSEPIPDNRYGVSNGELTGGRYAVARHVGELDDISHTIWGIIRHWLPASGEKMRKAPILFHYTNLAEGMTERRLETDIYVPLA</sequence>
<dbReference type="InterPro" id="IPR010499">
    <property type="entry name" value="AraC_E-bd"/>
</dbReference>
<reference evidence="3 4" key="1">
    <citation type="submission" date="2020-02" db="EMBL/GenBank/DDBJ databases">
        <authorList>
            <consortium name="PulseNet: The National Subtyping Network for Foodborne Disease Surveillance"/>
            <person name="Tarr C.L."/>
            <person name="Trees E."/>
            <person name="Katz L.S."/>
            <person name="Carleton-Romer H.A."/>
            <person name="Stroika S."/>
            <person name="Kucerova Z."/>
            <person name="Roache K.F."/>
            <person name="Sabol A.L."/>
            <person name="Besser J."/>
            <person name="Gerner-Smidt P."/>
        </authorList>
    </citation>
    <scope>NUCLEOTIDE SEQUENCE [LARGE SCALE GENOMIC DNA]</scope>
    <source>
        <strain evidence="3 4">PNUSAE002719</strain>
    </source>
</reference>
<dbReference type="Proteomes" id="UP000555763">
    <property type="component" value="Unassembled WGS sequence"/>
</dbReference>
<feature type="domain" description="AraC effector-binding" evidence="2">
    <location>
        <begin position="3"/>
        <end position="148"/>
    </location>
</feature>
<evidence type="ECO:0000313" key="4">
    <source>
        <dbReference type="Proteomes" id="UP000555763"/>
    </source>
</evidence>
<dbReference type="PANTHER" id="PTHR40055">
    <property type="entry name" value="TRANSCRIPTIONAL REGULATOR YGIV-RELATED"/>
    <property type="match status" value="1"/>
</dbReference>
<comment type="caution">
    <text evidence="3">The sequence shown here is derived from an EMBL/GenBank/DDBJ whole genome shotgun (WGS) entry which is preliminary data.</text>
</comment>
<proteinExistence type="predicted"/>
<gene>
    <name evidence="3" type="ORF">A5U30_002388</name>
</gene>
<dbReference type="AlphaFoldDB" id="A0A828P4K0"/>
<dbReference type="EMBL" id="AATLZG010000014">
    <property type="protein sequence ID" value="EFM8154773.1"/>
    <property type="molecule type" value="Genomic_DNA"/>
</dbReference>
<dbReference type="Gene3D" id="3.20.80.10">
    <property type="entry name" value="Regulatory factor, effector binding domain"/>
    <property type="match status" value="1"/>
</dbReference>
<dbReference type="Pfam" id="PF06445">
    <property type="entry name" value="GyrI-like"/>
    <property type="match status" value="1"/>
</dbReference>
<dbReference type="InterPro" id="IPR029442">
    <property type="entry name" value="GyrI-like"/>
</dbReference>
<evidence type="ECO:0000259" key="2">
    <source>
        <dbReference type="SMART" id="SM00871"/>
    </source>
</evidence>
<dbReference type="InterPro" id="IPR011256">
    <property type="entry name" value="Reg_factor_effector_dom_sf"/>
</dbReference>
<dbReference type="SMART" id="SM00871">
    <property type="entry name" value="AraC_E_bind"/>
    <property type="match status" value="1"/>
</dbReference>